<feature type="transmembrane region" description="Helical" evidence="1">
    <location>
        <begin position="30"/>
        <end position="48"/>
    </location>
</feature>
<feature type="transmembrane region" description="Helical" evidence="1">
    <location>
        <begin position="102"/>
        <end position="126"/>
    </location>
</feature>
<feature type="transmembrane region" description="Helical" evidence="1">
    <location>
        <begin position="241"/>
        <end position="265"/>
    </location>
</feature>
<dbReference type="PANTHER" id="PTHR18640:SF5">
    <property type="entry name" value="SODIUM_BILE ACID COTRANSPORTER 7"/>
    <property type="match status" value="1"/>
</dbReference>
<proteinExistence type="predicted"/>
<feature type="transmembrane region" description="Helical" evidence="1">
    <location>
        <begin position="181"/>
        <end position="204"/>
    </location>
</feature>
<evidence type="ECO:0000256" key="1">
    <source>
        <dbReference type="SAM" id="Phobius"/>
    </source>
</evidence>
<feature type="transmembrane region" description="Helical" evidence="1">
    <location>
        <begin position="216"/>
        <end position="235"/>
    </location>
</feature>
<evidence type="ECO:0000313" key="3">
    <source>
        <dbReference type="Proteomes" id="UP000003221"/>
    </source>
</evidence>
<protein>
    <submittedName>
        <fullName evidence="2">Putative cytochrome oxidase</fullName>
    </submittedName>
</protein>
<dbReference type="PANTHER" id="PTHR18640">
    <property type="entry name" value="SOLUTE CARRIER FAMILY 10 MEMBER 7"/>
    <property type="match status" value="1"/>
</dbReference>
<keyword evidence="1" id="KW-1133">Transmembrane helix</keyword>
<dbReference type="Pfam" id="PF13593">
    <property type="entry name" value="SBF_like"/>
    <property type="match status" value="1"/>
</dbReference>
<dbReference type="EMBL" id="AFCS01000815">
    <property type="protein sequence ID" value="EHC76820.1"/>
    <property type="molecule type" value="Genomic_DNA"/>
</dbReference>
<sequence length="359" mass="38624">MKLFRILDPFTLTLITVVLLASFFPAEGGFVPVVEGITTAAIALLFFMHGAKLSREAIIAGGSHWRLHLWVMCSTFVLFPVLGVLFAWWAPVNVDPMLYSGFLYLCILPATVQSAIAFTSLAGGNVAAAAAAVCSASAFPAAAVCSASASSLLGIFLSPLLVGLVMNIHGAQGSLEEVGKIMLQLLLPFVLGHLSRPWIGNWVARNKKWIAKTDQTSILLVVYSAFSEAVVNGIWHKVGWGSLLFIVVVSLILLAIVIAINVFVARKCGFNKADEITIVFCGSKKSLANGIPIPMANILFPNGIPMANILFPTSVLGMMVLPLMIFHQIQLMVCAGLARRYKRQTEKLQAQQESRAAKA</sequence>
<keyword evidence="1" id="KW-0472">Membrane</keyword>
<feature type="transmembrane region" description="Helical" evidence="1">
    <location>
        <begin position="138"/>
        <end position="161"/>
    </location>
</feature>
<dbReference type="PATRIC" id="fig|913242.3.peg.3050"/>
<organism evidence="2 3">
    <name type="scientific">Salmonella enterica subsp. enterica serovar Montevideo str. S5-403</name>
    <dbReference type="NCBI Taxonomy" id="913242"/>
    <lineage>
        <taxon>Bacteria</taxon>
        <taxon>Pseudomonadati</taxon>
        <taxon>Pseudomonadota</taxon>
        <taxon>Gammaproteobacteria</taxon>
        <taxon>Enterobacterales</taxon>
        <taxon>Enterobacteriaceae</taxon>
        <taxon>Salmonella</taxon>
    </lineage>
</organism>
<dbReference type="AlphaFoldDB" id="G5Q5S9"/>
<feature type="transmembrane region" description="Helical" evidence="1">
    <location>
        <begin position="69"/>
        <end position="90"/>
    </location>
</feature>
<evidence type="ECO:0000313" key="2">
    <source>
        <dbReference type="EMBL" id="EHC76820.1"/>
    </source>
</evidence>
<keyword evidence="1" id="KW-0812">Transmembrane</keyword>
<dbReference type="InterPro" id="IPR016833">
    <property type="entry name" value="Put_Na-Bile_cotransptr"/>
</dbReference>
<gene>
    <name evidence="2" type="ORF">LTSEMON_3535</name>
</gene>
<accession>G5Q5S9</accession>
<dbReference type="PIRSF" id="PIRSF026166">
    <property type="entry name" value="UCP026166"/>
    <property type="match status" value="1"/>
</dbReference>
<feature type="transmembrane region" description="Helical" evidence="1">
    <location>
        <begin position="286"/>
        <end position="304"/>
    </location>
</feature>
<name>G5Q5S9_SALMO</name>
<comment type="caution">
    <text evidence="2">The sequence shown here is derived from an EMBL/GenBank/DDBJ whole genome shotgun (WGS) entry which is preliminary data.</text>
</comment>
<reference evidence="2 3" key="1">
    <citation type="journal article" date="2011" name="BMC Genomics">
        <title>Genome sequencing reveals diversification of virulence factor content and possible host adaptation in distinct subpopulations of Salmonella enterica.</title>
        <authorList>
            <person name="den Bakker H.C."/>
            <person name="Moreno Switt A.I."/>
            <person name="Govoni G."/>
            <person name="Cummings C.A."/>
            <person name="Ranieri M.L."/>
            <person name="Degoricija L."/>
            <person name="Hoelzer K."/>
            <person name="Rodriguez-Rivera L.D."/>
            <person name="Brown S."/>
            <person name="Bolchacova E."/>
            <person name="Furtado M.R."/>
            <person name="Wiedmann M."/>
        </authorList>
    </citation>
    <scope>NUCLEOTIDE SEQUENCE [LARGE SCALE GENOMIC DNA]</scope>
    <source>
        <strain evidence="2 3">S5-403</strain>
    </source>
</reference>
<feature type="transmembrane region" description="Helical" evidence="1">
    <location>
        <begin position="316"/>
        <end position="338"/>
    </location>
</feature>
<feature type="transmembrane region" description="Helical" evidence="1">
    <location>
        <begin position="7"/>
        <end position="24"/>
    </location>
</feature>
<dbReference type="InterPro" id="IPR038770">
    <property type="entry name" value="Na+/solute_symporter_sf"/>
</dbReference>
<dbReference type="Gene3D" id="1.20.1530.20">
    <property type="match status" value="1"/>
</dbReference>
<dbReference type="Proteomes" id="UP000003221">
    <property type="component" value="Unassembled WGS sequence"/>
</dbReference>
<dbReference type="GO" id="GO:0005886">
    <property type="term" value="C:plasma membrane"/>
    <property type="evidence" value="ECO:0007669"/>
    <property type="project" value="TreeGrafter"/>
</dbReference>